<protein>
    <submittedName>
        <fullName evidence="2">Uncharacterized protein</fullName>
    </submittedName>
</protein>
<evidence type="ECO:0000313" key="3">
    <source>
        <dbReference type="Proteomes" id="UP000256899"/>
    </source>
</evidence>
<accession>A0A3E0U2N3</accession>
<dbReference type="AlphaFoldDB" id="A0A3E0U2N3"/>
<proteinExistence type="predicted"/>
<evidence type="ECO:0000256" key="1">
    <source>
        <dbReference type="SAM" id="SignalP"/>
    </source>
</evidence>
<sequence length="275" mass="32287">MKKIPLAITLALSTNAFAYTHPLQDTDLQPKESSYKCTSLSQLDEKSLIEDNNYLADFLLSPDYCINNSKYSSYITPDMMISKSDISDIYSNYYKLYESLESLEEKIHFVHFFLQEASKRYFLASGYQNREDELRLIFYSPKTNGGSRGYSFYPFGRDNFTPEFAQQYKKTTQKITNTPDNIQALVNQLLGLDHKKKLKSISDLQPFNNNSSDSDRDSDYMDWAEEQASNWCDTCRDDGWGSDRDTREAYLVIKDDYGNRWEAYHYSPWDDDWWR</sequence>
<reference evidence="3" key="1">
    <citation type="submission" date="2018-08" db="EMBL/GenBank/DDBJ databases">
        <title>Thalassotalea euphylliae genome.</title>
        <authorList>
            <person name="Summers S."/>
            <person name="Rice S.A."/>
            <person name="Freckelton M.L."/>
            <person name="Nedved B.T."/>
            <person name="Hadfield M.G."/>
        </authorList>
    </citation>
    <scope>NUCLEOTIDE SEQUENCE [LARGE SCALE GENOMIC DNA]</scope>
    <source>
        <strain evidence="3">H3</strain>
    </source>
</reference>
<feature type="signal peptide" evidence="1">
    <location>
        <begin position="1"/>
        <end position="18"/>
    </location>
</feature>
<organism evidence="2 3">
    <name type="scientific">Thalassotalea euphylliae</name>
    <dbReference type="NCBI Taxonomy" id="1655234"/>
    <lineage>
        <taxon>Bacteria</taxon>
        <taxon>Pseudomonadati</taxon>
        <taxon>Pseudomonadota</taxon>
        <taxon>Gammaproteobacteria</taxon>
        <taxon>Alteromonadales</taxon>
        <taxon>Colwelliaceae</taxon>
        <taxon>Thalassotalea</taxon>
    </lineage>
</organism>
<keyword evidence="1" id="KW-0732">Signal</keyword>
<dbReference type="EMBL" id="QUOT01000001">
    <property type="protein sequence ID" value="REL30857.1"/>
    <property type="molecule type" value="Genomic_DNA"/>
</dbReference>
<evidence type="ECO:0000313" key="2">
    <source>
        <dbReference type="EMBL" id="REL30857.1"/>
    </source>
</evidence>
<comment type="caution">
    <text evidence="2">The sequence shown here is derived from an EMBL/GenBank/DDBJ whole genome shotgun (WGS) entry which is preliminary data.</text>
</comment>
<dbReference type="Proteomes" id="UP000256899">
    <property type="component" value="Unassembled WGS sequence"/>
</dbReference>
<keyword evidence="3" id="KW-1185">Reference proteome</keyword>
<name>A0A3E0U2N3_9GAMM</name>
<gene>
    <name evidence="2" type="ORF">DXX94_09060</name>
</gene>
<dbReference type="RefSeq" id="WP_116015317.1">
    <property type="nucleotide sequence ID" value="NZ_QUOT01000001.1"/>
</dbReference>
<feature type="chain" id="PRO_5017714517" evidence="1">
    <location>
        <begin position="19"/>
        <end position="275"/>
    </location>
</feature>